<dbReference type="GO" id="GO:0003846">
    <property type="term" value="F:2-acylglycerol O-acyltransferase activity"/>
    <property type="evidence" value="ECO:0007669"/>
    <property type="project" value="UniProtKB-EC"/>
</dbReference>
<evidence type="ECO:0000256" key="4">
    <source>
        <dbReference type="ARBA" id="ARBA00005420"/>
    </source>
</evidence>
<evidence type="ECO:0000313" key="16">
    <source>
        <dbReference type="EMBL" id="KAK9760079.1"/>
    </source>
</evidence>
<evidence type="ECO:0000256" key="5">
    <source>
        <dbReference type="ARBA" id="ARBA00013244"/>
    </source>
</evidence>
<dbReference type="PANTHER" id="PTHR12317:SF0">
    <property type="entry name" value="ACYLTRANSFERASE"/>
    <property type="match status" value="1"/>
</dbReference>
<evidence type="ECO:0000256" key="1">
    <source>
        <dbReference type="ARBA" id="ARBA00004477"/>
    </source>
</evidence>
<gene>
    <name evidence="16" type="primary">DGA1_5</name>
    <name evidence="16" type="ORF">K7432_016269</name>
</gene>
<comment type="pathway">
    <text evidence="3">Lipid metabolism.</text>
</comment>
<proteinExistence type="inferred from homology"/>
<evidence type="ECO:0000256" key="13">
    <source>
        <dbReference type="ARBA" id="ARBA00023136"/>
    </source>
</evidence>
<keyword evidence="10" id="KW-0256">Endoplasmic reticulum</keyword>
<keyword evidence="8" id="KW-0812">Transmembrane</keyword>
<evidence type="ECO:0000256" key="12">
    <source>
        <dbReference type="ARBA" id="ARBA00023098"/>
    </source>
</evidence>
<evidence type="ECO:0000256" key="10">
    <source>
        <dbReference type="ARBA" id="ARBA00022824"/>
    </source>
</evidence>
<keyword evidence="17" id="KW-1185">Reference proteome</keyword>
<accession>A0ABR2WF10</accession>
<evidence type="ECO:0000256" key="6">
    <source>
        <dbReference type="ARBA" id="ARBA00022516"/>
    </source>
</evidence>
<comment type="pathway">
    <text evidence="2">Glycerolipid metabolism; triacylglycerol biosynthesis.</text>
</comment>
<comment type="catalytic activity">
    <reaction evidence="15">
        <text>an acyl-CoA + a 1,2-diacyl-sn-glycerol = a triacyl-sn-glycerol + CoA</text>
        <dbReference type="Rhea" id="RHEA:10868"/>
        <dbReference type="ChEBI" id="CHEBI:17815"/>
        <dbReference type="ChEBI" id="CHEBI:57287"/>
        <dbReference type="ChEBI" id="CHEBI:58342"/>
        <dbReference type="ChEBI" id="CHEBI:64615"/>
        <dbReference type="EC" id="2.3.1.20"/>
    </reaction>
</comment>
<dbReference type="Pfam" id="PF03982">
    <property type="entry name" value="DAGAT"/>
    <property type="match status" value="1"/>
</dbReference>
<evidence type="ECO:0000256" key="14">
    <source>
        <dbReference type="ARBA" id="ARBA00023315"/>
    </source>
</evidence>
<evidence type="ECO:0000256" key="9">
    <source>
        <dbReference type="ARBA" id="ARBA00022798"/>
    </source>
</evidence>
<dbReference type="Proteomes" id="UP001479436">
    <property type="component" value="Unassembled WGS sequence"/>
</dbReference>
<keyword evidence="7 16" id="KW-0808">Transferase</keyword>
<evidence type="ECO:0000256" key="15">
    <source>
        <dbReference type="ARBA" id="ARBA00048109"/>
    </source>
</evidence>
<dbReference type="PANTHER" id="PTHR12317">
    <property type="entry name" value="DIACYLGLYCEROL O-ACYLTRANSFERASE"/>
    <property type="match status" value="1"/>
</dbReference>
<evidence type="ECO:0000256" key="3">
    <source>
        <dbReference type="ARBA" id="ARBA00005189"/>
    </source>
</evidence>
<keyword evidence="11" id="KW-1133">Transmembrane helix</keyword>
<reference evidence="16 17" key="1">
    <citation type="submission" date="2023-04" db="EMBL/GenBank/DDBJ databases">
        <title>Genome of Basidiobolus ranarum AG-B5.</title>
        <authorList>
            <person name="Stajich J.E."/>
            <person name="Carter-House D."/>
            <person name="Gryganskyi A."/>
        </authorList>
    </citation>
    <scope>NUCLEOTIDE SEQUENCE [LARGE SCALE GENOMIC DNA]</scope>
    <source>
        <strain evidence="16 17">AG-B5</strain>
    </source>
</reference>
<evidence type="ECO:0000313" key="17">
    <source>
        <dbReference type="Proteomes" id="UP001479436"/>
    </source>
</evidence>
<evidence type="ECO:0000256" key="7">
    <source>
        <dbReference type="ARBA" id="ARBA00022679"/>
    </source>
</evidence>
<keyword evidence="14 16" id="KW-0012">Acyltransferase</keyword>
<evidence type="ECO:0000256" key="8">
    <source>
        <dbReference type="ARBA" id="ARBA00022692"/>
    </source>
</evidence>
<comment type="similarity">
    <text evidence="4">Belongs to the diacylglycerol acyltransferase family.</text>
</comment>
<name>A0ABR2WF10_9FUNG</name>
<keyword evidence="6" id="KW-0444">Lipid biosynthesis</keyword>
<dbReference type="EMBL" id="JASJQH010002585">
    <property type="protein sequence ID" value="KAK9760079.1"/>
    <property type="molecule type" value="Genomic_DNA"/>
</dbReference>
<protein>
    <recommendedName>
        <fullName evidence="5">diacylglycerol O-acyltransferase</fullName>
        <ecNumber evidence="5">2.3.1.20</ecNumber>
    </recommendedName>
</protein>
<keyword evidence="12" id="KW-0443">Lipid metabolism</keyword>
<comment type="subcellular location">
    <subcellularLocation>
        <location evidence="1">Endoplasmic reticulum membrane</location>
        <topology evidence="1">Multi-pass membrane protein</topology>
    </subcellularLocation>
</comment>
<dbReference type="InterPro" id="IPR007130">
    <property type="entry name" value="DAGAT"/>
</dbReference>
<evidence type="ECO:0000256" key="11">
    <source>
        <dbReference type="ARBA" id="ARBA00022989"/>
    </source>
</evidence>
<sequence>MGGRSNTWLRESKIQKYFGEHFPATIHKEVDLATDQNYIFSTHPHGIWGFGAQTCLASEACNFSQLFPGIDMRLIQKTLSVELVKLLDFFLAVQLKPYTPNLALTV</sequence>
<keyword evidence="13" id="KW-0472">Membrane</keyword>
<dbReference type="EC" id="2.3.1.20" evidence="5"/>
<keyword evidence="9" id="KW-0319">Glycerol metabolism</keyword>
<organism evidence="16 17">
    <name type="scientific">Basidiobolus ranarum</name>
    <dbReference type="NCBI Taxonomy" id="34480"/>
    <lineage>
        <taxon>Eukaryota</taxon>
        <taxon>Fungi</taxon>
        <taxon>Fungi incertae sedis</taxon>
        <taxon>Zoopagomycota</taxon>
        <taxon>Entomophthoromycotina</taxon>
        <taxon>Basidiobolomycetes</taxon>
        <taxon>Basidiobolales</taxon>
        <taxon>Basidiobolaceae</taxon>
        <taxon>Basidiobolus</taxon>
    </lineage>
</organism>
<evidence type="ECO:0000256" key="2">
    <source>
        <dbReference type="ARBA" id="ARBA00004771"/>
    </source>
</evidence>
<comment type="caution">
    <text evidence="16">The sequence shown here is derived from an EMBL/GenBank/DDBJ whole genome shotgun (WGS) entry which is preliminary data.</text>
</comment>